<accession>A0A9Q0KJ12</accession>
<proteinExistence type="predicted"/>
<evidence type="ECO:0000256" key="1">
    <source>
        <dbReference type="SAM" id="MobiDB-lite"/>
    </source>
</evidence>
<dbReference type="Proteomes" id="UP001141806">
    <property type="component" value="Unassembled WGS sequence"/>
</dbReference>
<feature type="region of interest" description="Disordered" evidence="1">
    <location>
        <begin position="108"/>
        <end position="131"/>
    </location>
</feature>
<dbReference type="AlphaFoldDB" id="A0A9Q0KJ12"/>
<dbReference type="EMBL" id="JAMYWD010000005">
    <property type="protein sequence ID" value="KAJ4971375.1"/>
    <property type="molecule type" value="Genomic_DNA"/>
</dbReference>
<evidence type="ECO:0000313" key="2">
    <source>
        <dbReference type="EMBL" id="KAJ4971375.1"/>
    </source>
</evidence>
<reference evidence="2" key="1">
    <citation type="journal article" date="2023" name="Plant J.">
        <title>The genome of the king protea, Protea cynaroides.</title>
        <authorList>
            <person name="Chang J."/>
            <person name="Duong T.A."/>
            <person name="Schoeman C."/>
            <person name="Ma X."/>
            <person name="Roodt D."/>
            <person name="Barker N."/>
            <person name="Li Z."/>
            <person name="Van de Peer Y."/>
            <person name="Mizrachi E."/>
        </authorList>
    </citation>
    <scope>NUCLEOTIDE SEQUENCE</scope>
    <source>
        <tissue evidence="2">Young leaves</tissue>
    </source>
</reference>
<feature type="region of interest" description="Disordered" evidence="1">
    <location>
        <begin position="144"/>
        <end position="166"/>
    </location>
</feature>
<evidence type="ECO:0000313" key="3">
    <source>
        <dbReference type="Proteomes" id="UP001141806"/>
    </source>
</evidence>
<protein>
    <submittedName>
        <fullName evidence="2">Uncharacterized protein</fullName>
    </submittedName>
</protein>
<gene>
    <name evidence="2" type="ORF">NE237_004474</name>
</gene>
<name>A0A9Q0KJ12_9MAGN</name>
<sequence length="166" mass="17799">MSAIFAIGCLVAMRLILFIGFVIPSCRRVSTLAGGSGEGLEKVRQNVVDFGMEELMRGINPFIYIFTKLIDRDDTFGMQDDVSEFLFTTASIKKPNGKNSDAKIKVQKTTVSKGPRDTKTPASTRGVASTRTAASTMGVAFTSTRLGDATPGSEKGSTLANEFSID</sequence>
<comment type="caution">
    <text evidence="2">The sequence shown here is derived from an EMBL/GenBank/DDBJ whole genome shotgun (WGS) entry which is preliminary data.</text>
</comment>
<organism evidence="2 3">
    <name type="scientific">Protea cynaroides</name>
    <dbReference type="NCBI Taxonomy" id="273540"/>
    <lineage>
        <taxon>Eukaryota</taxon>
        <taxon>Viridiplantae</taxon>
        <taxon>Streptophyta</taxon>
        <taxon>Embryophyta</taxon>
        <taxon>Tracheophyta</taxon>
        <taxon>Spermatophyta</taxon>
        <taxon>Magnoliopsida</taxon>
        <taxon>Proteales</taxon>
        <taxon>Proteaceae</taxon>
        <taxon>Protea</taxon>
    </lineage>
</organism>
<keyword evidence="3" id="KW-1185">Reference proteome</keyword>
<feature type="compositionally biased region" description="Polar residues" evidence="1">
    <location>
        <begin position="120"/>
        <end position="131"/>
    </location>
</feature>
<feature type="compositionally biased region" description="Polar residues" evidence="1">
    <location>
        <begin position="155"/>
        <end position="166"/>
    </location>
</feature>